<reference evidence="1" key="2">
    <citation type="submission" date="2023-05" db="EMBL/GenBank/DDBJ databases">
        <authorList>
            <consortium name="Lawrence Berkeley National Laboratory"/>
            <person name="Steindorff A."/>
            <person name="Hensen N."/>
            <person name="Bonometti L."/>
            <person name="Westerberg I."/>
            <person name="Brannstrom I.O."/>
            <person name="Guillou S."/>
            <person name="Cros-Aarteil S."/>
            <person name="Calhoun S."/>
            <person name="Haridas S."/>
            <person name="Kuo A."/>
            <person name="Mondo S."/>
            <person name="Pangilinan J."/>
            <person name="Riley R."/>
            <person name="Labutti K."/>
            <person name="Andreopoulos B."/>
            <person name="Lipzen A."/>
            <person name="Chen C."/>
            <person name="Yanf M."/>
            <person name="Daum C."/>
            <person name="Ng V."/>
            <person name="Clum A."/>
            <person name="Ohm R."/>
            <person name="Martin F."/>
            <person name="Silar P."/>
            <person name="Natvig D."/>
            <person name="Lalanne C."/>
            <person name="Gautier V."/>
            <person name="Ament-Velasquez S.L."/>
            <person name="Kruys A."/>
            <person name="Hutchinson M.I."/>
            <person name="Powell A.J."/>
            <person name="Barry K."/>
            <person name="Miller A.N."/>
            <person name="Grigoriev I.V."/>
            <person name="Debuchy R."/>
            <person name="Gladieux P."/>
            <person name="Thoren M.H."/>
            <person name="Johannesson H."/>
        </authorList>
    </citation>
    <scope>NUCLEOTIDE SEQUENCE</scope>
    <source>
        <strain evidence="1">PSN293</strain>
    </source>
</reference>
<gene>
    <name evidence="1" type="ORF">QBC37DRAFT_396023</name>
</gene>
<evidence type="ECO:0000313" key="2">
    <source>
        <dbReference type="Proteomes" id="UP001301769"/>
    </source>
</evidence>
<keyword evidence="2" id="KW-1185">Reference proteome</keyword>
<dbReference type="Proteomes" id="UP001301769">
    <property type="component" value="Unassembled WGS sequence"/>
</dbReference>
<comment type="caution">
    <text evidence="1">The sequence shown here is derived from an EMBL/GenBank/DDBJ whole genome shotgun (WGS) entry which is preliminary data.</text>
</comment>
<proteinExistence type="predicted"/>
<reference evidence="1" key="1">
    <citation type="journal article" date="2023" name="Mol. Phylogenet. Evol.">
        <title>Genome-scale phylogeny and comparative genomics of the fungal order Sordariales.</title>
        <authorList>
            <person name="Hensen N."/>
            <person name="Bonometti L."/>
            <person name="Westerberg I."/>
            <person name="Brannstrom I.O."/>
            <person name="Guillou S."/>
            <person name="Cros-Aarteil S."/>
            <person name="Calhoun S."/>
            <person name="Haridas S."/>
            <person name="Kuo A."/>
            <person name="Mondo S."/>
            <person name="Pangilinan J."/>
            <person name="Riley R."/>
            <person name="LaButti K."/>
            <person name="Andreopoulos B."/>
            <person name="Lipzen A."/>
            <person name="Chen C."/>
            <person name="Yan M."/>
            <person name="Daum C."/>
            <person name="Ng V."/>
            <person name="Clum A."/>
            <person name="Steindorff A."/>
            <person name="Ohm R.A."/>
            <person name="Martin F."/>
            <person name="Silar P."/>
            <person name="Natvig D.O."/>
            <person name="Lalanne C."/>
            <person name="Gautier V."/>
            <person name="Ament-Velasquez S.L."/>
            <person name="Kruys A."/>
            <person name="Hutchinson M.I."/>
            <person name="Powell A.J."/>
            <person name="Barry K."/>
            <person name="Miller A.N."/>
            <person name="Grigoriev I.V."/>
            <person name="Debuchy R."/>
            <person name="Gladieux P."/>
            <person name="Hiltunen Thoren M."/>
            <person name="Johannesson H."/>
        </authorList>
    </citation>
    <scope>NUCLEOTIDE SEQUENCE</scope>
    <source>
        <strain evidence="1">PSN293</strain>
    </source>
</reference>
<dbReference type="AlphaFoldDB" id="A0AAN6YKT6"/>
<sequence length="256" mass="28090">MCWEPIKPTITGMIVVIGALLHGQHSQVSLLLLLVLYHVPAPDSDVDGIITHVKCEHPTKPTGLEVEIGRPKLDQARGMYFLVSPIFDPVRTRSDGSTRHAMGRVCRETPRSLPVASVSVSVPYPHKKSTMRLGCTGALPLDAMRPGCREKPPARPVSFAAMAYISGTDACLLSPVLDPALLPDLPLNALPINYGRNAILGRRLRQIKVWLAGAAGIRESKIMCWPFFVGAQGPVCFWAWRDENKTKGGVMKRENR</sequence>
<accession>A0AAN6YKT6</accession>
<organism evidence="1 2">
    <name type="scientific">Rhypophila decipiens</name>
    <dbReference type="NCBI Taxonomy" id="261697"/>
    <lineage>
        <taxon>Eukaryota</taxon>
        <taxon>Fungi</taxon>
        <taxon>Dikarya</taxon>
        <taxon>Ascomycota</taxon>
        <taxon>Pezizomycotina</taxon>
        <taxon>Sordariomycetes</taxon>
        <taxon>Sordariomycetidae</taxon>
        <taxon>Sordariales</taxon>
        <taxon>Naviculisporaceae</taxon>
        <taxon>Rhypophila</taxon>
    </lineage>
</organism>
<protein>
    <submittedName>
        <fullName evidence="1">Uncharacterized protein</fullName>
    </submittedName>
</protein>
<name>A0AAN6YKT6_9PEZI</name>
<dbReference type="EMBL" id="MU858055">
    <property type="protein sequence ID" value="KAK4218037.1"/>
    <property type="molecule type" value="Genomic_DNA"/>
</dbReference>
<evidence type="ECO:0000313" key="1">
    <source>
        <dbReference type="EMBL" id="KAK4218037.1"/>
    </source>
</evidence>